<keyword evidence="3" id="KW-1185">Reference proteome</keyword>
<dbReference type="AlphaFoldDB" id="A0A5M6CP41"/>
<dbReference type="Gene3D" id="3.10.450.50">
    <property type="match status" value="1"/>
</dbReference>
<accession>A0A5M6CP41</accession>
<proteinExistence type="predicted"/>
<comment type="caution">
    <text evidence="2">The sequence shown here is derived from an EMBL/GenBank/DDBJ whole genome shotgun (WGS) entry which is preliminary data.</text>
</comment>
<dbReference type="Pfam" id="PF12680">
    <property type="entry name" value="SnoaL_2"/>
    <property type="match status" value="1"/>
</dbReference>
<sequence>MSNAAILHEANEFVKKGKYENFLAYCTEDTTWVFIGDRILSGKMEVLNYMKEFYWEPPVFTVDTTVGKDNFVIVTGQITLKSKDGADTHYDYCDVWKFENGKIAGVKAYVIEKKDNLSF</sequence>
<evidence type="ECO:0000259" key="1">
    <source>
        <dbReference type="Pfam" id="PF12680"/>
    </source>
</evidence>
<feature type="domain" description="SnoaL-like" evidence="1">
    <location>
        <begin position="12"/>
        <end position="104"/>
    </location>
</feature>
<name>A0A5M6CP41_9FLAO</name>
<evidence type="ECO:0000313" key="3">
    <source>
        <dbReference type="Proteomes" id="UP000325141"/>
    </source>
</evidence>
<organism evidence="2 3">
    <name type="scientific">Paenimyroides baculatum</name>
    <dbReference type="NCBI Taxonomy" id="2608000"/>
    <lineage>
        <taxon>Bacteria</taxon>
        <taxon>Pseudomonadati</taxon>
        <taxon>Bacteroidota</taxon>
        <taxon>Flavobacteriia</taxon>
        <taxon>Flavobacteriales</taxon>
        <taxon>Flavobacteriaceae</taxon>
        <taxon>Paenimyroides</taxon>
    </lineage>
</organism>
<dbReference type="Proteomes" id="UP000325141">
    <property type="component" value="Unassembled WGS sequence"/>
</dbReference>
<dbReference type="InterPro" id="IPR037401">
    <property type="entry name" value="SnoaL-like"/>
</dbReference>
<dbReference type="SUPFAM" id="SSF54427">
    <property type="entry name" value="NTF2-like"/>
    <property type="match status" value="1"/>
</dbReference>
<dbReference type="RefSeq" id="WP_150010804.1">
    <property type="nucleotide sequence ID" value="NZ_VWSG01000003.1"/>
</dbReference>
<dbReference type="InterPro" id="IPR032710">
    <property type="entry name" value="NTF2-like_dom_sf"/>
</dbReference>
<dbReference type="EMBL" id="VWSG01000003">
    <property type="protein sequence ID" value="KAA5535752.1"/>
    <property type="molecule type" value="Genomic_DNA"/>
</dbReference>
<gene>
    <name evidence="2" type="ORF">F0460_04760</name>
</gene>
<evidence type="ECO:0000313" key="2">
    <source>
        <dbReference type="EMBL" id="KAA5535752.1"/>
    </source>
</evidence>
<reference evidence="2 3" key="1">
    <citation type="submission" date="2019-09" db="EMBL/GenBank/DDBJ databases">
        <title>Genome sequence and assembly of Flavobacterium sp.</title>
        <authorList>
            <person name="Chhetri G."/>
        </authorList>
    </citation>
    <scope>NUCLEOTIDE SEQUENCE [LARGE SCALE GENOMIC DNA]</scope>
    <source>
        <strain evidence="2 3">SNL9</strain>
    </source>
</reference>
<protein>
    <submittedName>
        <fullName evidence="2">Nuclear transport factor 2 family protein</fullName>
    </submittedName>
</protein>